<sequence length="412" mass="43672">MAMERGMVIIGAGECGVRAAFALRENGYDGPVTLIGTEKHLPYERPPLSKEAMVSEDHPAPRTIAAASLFNEKNIDFIGSSTATSIDREEKRVTLEDGRQIPYEGLLFATGAIPRPLPLAAGSKHCTTLRSFDDALAIRARFQPGARIVIVGGGFIGLELAASARKRGASVTVIEAQSRIMMRGVPEEIARVIDTRHRHEGVTILCDTGIVSFADAADNVAITLSTGNVIVADLAIIGIGATPVTALAEASGLETGNGIVVNDWLQTSDPDIYAAGDCCIFPLAVYGGRRVRLEAWRNAQEQGALAARNMLGAREPHQAVPWFWSDQYELGLQVAGLSDEGTKSIRRDLGDGAFILFHLAADGRLVAASGIGPGNSVAKDIRLAEMLIARGARPDSAQLSTADVKLKSLLAA</sequence>
<gene>
    <name evidence="1" type="ORF">N8E88_22410</name>
</gene>
<evidence type="ECO:0000313" key="2">
    <source>
        <dbReference type="Proteomes" id="UP001061991"/>
    </source>
</evidence>
<reference evidence="1" key="1">
    <citation type="submission" date="2022-09" db="EMBL/GenBank/DDBJ databases">
        <title>Interaction between co-microsymbionts with complementary sets of symbiotic genes in legume-rhizobium systems.</title>
        <authorList>
            <person name="Safronova V."/>
            <person name="Sazanova A."/>
            <person name="Afonin A."/>
            <person name="Chirak E."/>
        </authorList>
    </citation>
    <scope>NUCLEOTIDE SEQUENCE</scope>
    <source>
        <strain evidence="1">A18/3m</strain>
    </source>
</reference>
<name>A0ACD4D0U5_9HYPH</name>
<evidence type="ECO:0000313" key="1">
    <source>
        <dbReference type="EMBL" id="UXN59335.1"/>
    </source>
</evidence>
<proteinExistence type="predicted"/>
<organism evidence="1 2">
    <name type="scientific">Phyllobacterium zundukense</name>
    <dbReference type="NCBI Taxonomy" id="1867719"/>
    <lineage>
        <taxon>Bacteria</taxon>
        <taxon>Pseudomonadati</taxon>
        <taxon>Pseudomonadota</taxon>
        <taxon>Alphaproteobacteria</taxon>
        <taxon>Hyphomicrobiales</taxon>
        <taxon>Phyllobacteriaceae</taxon>
        <taxon>Phyllobacterium</taxon>
    </lineage>
</organism>
<accession>A0ACD4D0U5</accession>
<dbReference type="EMBL" id="CP104973">
    <property type="protein sequence ID" value="UXN59335.1"/>
    <property type="molecule type" value="Genomic_DNA"/>
</dbReference>
<protein>
    <submittedName>
        <fullName evidence="1">FAD-dependent oxidoreductase</fullName>
    </submittedName>
</protein>
<keyword evidence="2" id="KW-1185">Reference proteome</keyword>
<dbReference type="Proteomes" id="UP001061991">
    <property type="component" value="Chromosome"/>
</dbReference>